<keyword evidence="4" id="KW-1185">Reference proteome</keyword>
<proteinExistence type="predicted"/>
<keyword evidence="2" id="KW-0472">Membrane</keyword>
<dbReference type="PANTHER" id="PTHR15852:SF54">
    <property type="entry name" value="PROTEIN SSUH2 HOMOLOG"/>
    <property type="match status" value="1"/>
</dbReference>
<dbReference type="EMBL" id="FOPZ01000014">
    <property type="protein sequence ID" value="SFH63865.1"/>
    <property type="molecule type" value="Genomic_DNA"/>
</dbReference>
<feature type="region of interest" description="Disordered" evidence="1">
    <location>
        <begin position="1"/>
        <end position="31"/>
    </location>
</feature>
<evidence type="ECO:0008006" key="5">
    <source>
        <dbReference type="Google" id="ProtNLM"/>
    </source>
</evidence>
<sequence>MTETRTPKELLERIGKSEYHDVSETTTKEEGQYVATATRRLQYVGRSTETVIEADDRFRNREFAPYNEHPDGYDGHDLPTPADWAREHGKGVLDSDGDEVIHELKRVSSRNEEFGECPTCEGTGRTICPKCDGTGRKPCSVCYGSGEKTVYDPCDACAGQGDVERTEEEQCRVCGGDKHIERNGVDVPCPNCDGTGTEERTKQVDCEVCNGSGERSRTEPCQRCDQQHEETCENCDESDHVECDQCTGDGEVWEYERVTDRYQVELDVSVDPSPSAFARGLIAADEIEWERVDDETHEVDSLPDGSGIIREQKATLRTPMQIVAYSPVEASSIYDGKAYEPWKGGAQIERVGAHVEAVTADFGEITRPGFGTFLRRVVYALPLGFVLAIVLALGLTQLDSAYGLVRNAVGGVVAVAVLATAVVSSTGYALGIVMIGLFAASPALGVASTEQAMNGILFGTLPIVIGTAPIVYRYVKYNW</sequence>
<evidence type="ECO:0000256" key="2">
    <source>
        <dbReference type="SAM" id="Phobius"/>
    </source>
</evidence>
<feature type="transmembrane region" description="Helical" evidence="2">
    <location>
        <begin position="452"/>
        <end position="475"/>
    </location>
</feature>
<dbReference type="InterPro" id="IPR036410">
    <property type="entry name" value="HSP_DnaJ_Cys-rich_dom_sf"/>
</dbReference>
<gene>
    <name evidence="3" type="ORF">SAMN04488066_11420</name>
</gene>
<name>A0A1I3BNJ7_9EURY</name>
<evidence type="ECO:0000313" key="3">
    <source>
        <dbReference type="EMBL" id="SFH63865.1"/>
    </source>
</evidence>
<feature type="transmembrane region" description="Helical" evidence="2">
    <location>
        <begin position="408"/>
        <end position="440"/>
    </location>
</feature>
<dbReference type="SUPFAM" id="SSF57938">
    <property type="entry name" value="DnaJ/Hsp40 cysteine-rich domain"/>
    <property type="match status" value="2"/>
</dbReference>
<organism evidence="3 4">
    <name type="scientific">Halorubrum aquaticum</name>
    <dbReference type="NCBI Taxonomy" id="387340"/>
    <lineage>
        <taxon>Archaea</taxon>
        <taxon>Methanobacteriati</taxon>
        <taxon>Methanobacteriota</taxon>
        <taxon>Stenosarchaea group</taxon>
        <taxon>Halobacteria</taxon>
        <taxon>Halobacteriales</taxon>
        <taxon>Haloferacaceae</taxon>
        <taxon>Halorubrum</taxon>
    </lineage>
</organism>
<dbReference type="GO" id="GO:0051082">
    <property type="term" value="F:unfolded protein binding"/>
    <property type="evidence" value="ECO:0007669"/>
    <property type="project" value="InterPro"/>
</dbReference>
<accession>A0A1I3BNJ7</accession>
<evidence type="ECO:0000256" key="1">
    <source>
        <dbReference type="SAM" id="MobiDB-lite"/>
    </source>
</evidence>
<dbReference type="PANTHER" id="PTHR15852">
    <property type="entry name" value="PLASTID TRANSCRIPTIONALLY ACTIVE PROTEIN"/>
    <property type="match status" value="1"/>
</dbReference>
<keyword evidence="2" id="KW-0812">Transmembrane</keyword>
<dbReference type="InterPro" id="IPR001305">
    <property type="entry name" value="HSP_DnaJ_Cys-rich_dom"/>
</dbReference>
<feature type="transmembrane region" description="Helical" evidence="2">
    <location>
        <begin position="377"/>
        <end position="396"/>
    </location>
</feature>
<protein>
    <recommendedName>
        <fullName evidence="5">DnaJ central domain-containing protein</fullName>
    </recommendedName>
</protein>
<dbReference type="Proteomes" id="UP000323537">
    <property type="component" value="Unassembled WGS sequence"/>
</dbReference>
<dbReference type="GO" id="GO:0031072">
    <property type="term" value="F:heat shock protein binding"/>
    <property type="evidence" value="ECO:0007669"/>
    <property type="project" value="InterPro"/>
</dbReference>
<keyword evidence="2" id="KW-1133">Transmembrane helix</keyword>
<dbReference type="AlphaFoldDB" id="A0A1I3BNJ7"/>
<dbReference type="CDD" id="cd10719">
    <property type="entry name" value="DnaJ_zf"/>
    <property type="match status" value="1"/>
</dbReference>
<evidence type="ECO:0000313" key="4">
    <source>
        <dbReference type="Proteomes" id="UP000323537"/>
    </source>
</evidence>
<dbReference type="RefSeq" id="WP_149784913.1">
    <property type="nucleotide sequence ID" value="NZ_BAAADP010000005.1"/>
</dbReference>
<reference evidence="3 4" key="1">
    <citation type="submission" date="2016-10" db="EMBL/GenBank/DDBJ databases">
        <authorList>
            <person name="Varghese N."/>
            <person name="Submissions S."/>
        </authorList>
    </citation>
    <scope>NUCLEOTIDE SEQUENCE [LARGE SCALE GENOMIC DNA]</scope>
    <source>
        <strain evidence="3 4">CGMCC 1.6377</strain>
    </source>
</reference>
<dbReference type="OrthoDB" id="307693at2157"/>
<dbReference type="Gene3D" id="2.10.230.10">
    <property type="entry name" value="Heat shock protein DnaJ, cysteine-rich domain"/>
    <property type="match status" value="1"/>
</dbReference>